<dbReference type="PANTHER" id="PTHR36513:SF1">
    <property type="entry name" value="TRANSMEMBRANE PROTEIN"/>
    <property type="match status" value="1"/>
</dbReference>
<dbReference type="InterPro" id="IPR029058">
    <property type="entry name" value="AB_hydrolase_fold"/>
</dbReference>
<accession>A0A2N9VUE6</accession>
<dbReference type="Proteomes" id="UP000232163">
    <property type="component" value="Unassembled WGS sequence"/>
</dbReference>
<dbReference type="Pfam" id="PF05990">
    <property type="entry name" value="DUF900"/>
    <property type="match status" value="1"/>
</dbReference>
<protein>
    <submittedName>
        <fullName evidence="1">Esterase</fullName>
    </submittedName>
</protein>
<name>A0A2N9VUE6_9HYPH</name>
<dbReference type="PIRSF" id="PIRSF033909">
    <property type="entry name" value="UCP033909"/>
    <property type="match status" value="1"/>
</dbReference>
<dbReference type="InterPro" id="IPR010297">
    <property type="entry name" value="DUF900_hydrolase"/>
</dbReference>
<dbReference type="Gene3D" id="3.40.50.1820">
    <property type="entry name" value="alpha/beta hydrolase"/>
    <property type="match status" value="1"/>
</dbReference>
<comment type="caution">
    <text evidence="1">The sequence shown here is derived from an EMBL/GenBank/DDBJ whole genome shotgun (WGS) entry which is preliminary data.</text>
</comment>
<dbReference type="AlphaFoldDB" id="A0A2N9VUE6"/>
<dbReference type="OrthoDB" id="9797755at2"/>
<evidence type="ECO:0000313" key="1">
    <source>
        <dbReference type="EMBL" id="PIO43114.1"/>
    </source>
</evidence>
<organism evidence="1 2">
    <name type="scientific">Phyllobacterium zundukense</name>
    <dbReference type="NCBI Taxonomy" id="1867719"/>
    <lineage>
        <taxon>Bacteria</taxon>
        <taxon>Pseudomonadati</taxon>
        <taxon>Pseudomonadota</taxon>
        <taxon>Alphaproteobacteria</taxon>
        <taxon>Hyphomicrobiales</taxon>
        <taxon>Phyllobacteriaceae</taxon>
        <taxon>Phyllobacterium</taxon>
    </lineage>
</organism>
<reference evidence="1 2" key="1">
    <citation type="journal article" date="2017" name="Int J Environ Stud">
        <title>Does the Miocene-Pliocene relict legume Oxytropis triphylla form nitrogen-fixing nodules with a combination of bacterial strains?</title>
        <authorList>
            <person name="Safronova V."/>
            <person name="Belimov A."/>
            <person name="Sazanova A."/>
            <person name="Kuznetsova I."/>
            <person name="Popova J."/>
            <person name="Andronov E."/>
            <person name="Verkhozina A."/>
            <person name="Tikhonovich I."/>
        </authorList>
    </citation>
    <scope>NUCLEOTIDE SEQUENCE [LARGE SCALE GENOMIC DNA]</scope>
    <source>
        <strain evidence="1 2">Tri-38</strain>
    </source>
</reference>
<proteinExistence type="predicted"/>
<keyword evidence="2" id="KW-1185">Reference proteome</keyword>
<dbReference type="InterPro" id="IPR014586">
    <property type="entry name" value="UCP033909"/>
</dbReference>
<sequence length="366" mass="39840">MLVATTREPVTDPGELFSGERGKAISLTNIVVSVPPDKKRKIGEIQWPARLPGDPARDFVTLKTEKLGSESQVLDWLKHNQGRKKRVLVFVHGFNNSYSDAVYRFAQIAHDAGTDAAPVLFTWPSRASVFDYVYDKESTNFSRFALEELLRQAAKSPDVTEVTVLAHSMGSWLAVEALRGMAMRDNGISPKIRNVVLAWPDIDVDVFRRQLIEMGPKRPQFTIFASRGDRALAVSKWISGDVDRVGSADVRPYASQLKALGITVIDTTDVKAGDPLAHNTFAESPEMVQLLGKRLSGQSLDTGEVTLADRVGITALGTMRVVGSTAGAAATAPAAIVSPAARREFTRQFQQVGTSLSQSLSGQIAY</sequence>
<gene>
    <name evidence="1" type="ORF">B5P45_20890</name>
</gene>
<dbReference type="KEGG" id="pht:BLM14_17205"/>
<dbReference type="PANTHER" id="PTHR36513">
    <property type="entry name" value="ABC TRANSMEMBRANE TYPE-1 DOMAIN-CONTAINING PROTEIN"/>
    <property type="match status" value="1"/>
</dbReference>
<dbReference type="EMBL" id="MZMT01000049">
    <property type="protein sequence ID" value="PIO43114.1"/>
    <property type="molecule type" value="Genomic_DNA"/>
</dbReference>
<evidence type="ECO:0000313" key="2">
    <source>
        <dbReference type="Proteomes" id="UP000232163"/>
    </source>
</evidence>
<dbReference type="SUPFAM" id="SSF53474">
    <property type="entry name" value="alpha/beta-Hydrolases"/>
    <property type="match status" value="1"/>
</dbReference>